<feature type="coiled-coil region" evidence="1">
    <location>
        <begin position="66"/>
        <end position="190"/>
    </location>
</feature>
<dbReference type="Proteomes" id="UP000694846">
    <property type="component" value="Unplaced"/>
</dbReference>
<feature type="coiled-coil region" evidence="1">
    <location>
        <begin position="293"/>
        <end position="361"/>
    </location>
</feature>
<proteinExistence type="predicted"/>
<keyword evidence="1" id="KW-0175">Coiled coil</keyword>
<dbReference type="RefSeq" id="XP_025414538.1">
    <property type="nucleotide sequence ID" value="XM_025558753.1"/>
</dbReference>
<organism evidence="2 3">
    <name type="scientific">Sipha flava</name>
    <name type="common">yellow sugarcane aphid</name>
    <dbReference type="NCBI Taxonomy" id="143950"/>
    <lineage>
        <taxon>Eukaryota</taxon>
        <taxon>Metazoa</taxon>
        <taxon>Ecdysozoa</taxon>
        <taxon>Arthropoda</taxon>
        <taxon>Hexapoda</taxon>
        <taxon>Insecta</taxon>
        <taxon>Pterygota</taxon>
        <taxon>Neoptera</taxon>
        <taxon>Paraneoptera</taxon>
        <taxon>Hemiptera</taxon>
        <taxon>Sternorrhyncha</taxon>
        <taxon>Aphidomorpha</taxon>
        <taxon>Aphidoidea</taxon>
        <taxon>Aphididae</taxon>
        <taxon>Sipha</taxon>
    </lineage>
</organism>
<protein>
    <submittedName>
        <fullName evidence="3">Myosin-J heavy chain-like</fullName>
    </submittedName>
</protein>
<sequence length="475" mass="55587">MSIEDEKINFALVEVKHQIETLMQQNAKIKLMLEEENNKSIKLKKQLCARRPFNQTKTGEIVFPGKKEMQLKLDILNREMLKLKSVLDGFQEDRCQIEKAREIIKSMCNIIPNNGNENNTNELMENELNELHKEYQVIDNEFDQVVLDVSKYRVKLEKSKKELHLSEKQFEEVQRDFNEVNSQLAAIEKNTETDEDSKAKQRAELDSVKNRSDDLKSIMAHQMDELNEKKKMYMNALRVKEYEIFRASNLCKEKARLTNVYETEFNQIKEYFKKRLNHTNQLPVALFAAQEQLAIQKEIKMSAEKTIEELQKKLKNIMGNENVDGDSGHKLRTLTMLKAKNNKLKSELEKLEKVSADIQYTYDETSRIANEHKSRLDKIKTETDLKINKTRVFLNGLTEEYLDTLDKLQNEVSKIEAESCFEDEQLSLVSSKMQKQIDSLFNIFQNAQEQIIKIKNVQNCNKKTQNDVCKSRPDA</sequence>
<gene>
    <name evidence="3" type="primary">LOC112686476</name>
</gene>
<dbReference type="GeneID" id="112686476"/>
<reference evidence="3" key="1">
    <citation type="submission" date="2025-08" db="UniProtKB">
        <authorList>
            <consortium name="RefSeq"/>
        </authorList>
    </citation>
    <scope>IDENTIFICATION</scope>
    <source>
        <tissue evidence="3">Whole body</tissue>
    </source>
</reference>
<dbReference type="OrthoDB" id="6589311at2759"/>
<accession>A0A8B8FVL9</accession>
<dbReference type="AlphaFoldDB" id="A0A8B8FVL9"/>
<name>A0A8B8FVL9_9HEMI</name>
<evidence type="ECO:0000313" key="3">
    <source>
        <dbReference type="RefSeq" id="XP_025414538.1"/>
    </source>
</evidence>
<evidence type="ECO:0000256" key="1">
    <source>
        <dbReference type="SAM" id="Coils"/>
    </source>
</evidence>
<keyword evidence="2" id="KW-1185">Reference proteome</keyword>
<evidence type="ECO:0000313" key="2">
    <source>
        <dbReference type="Proteomes" id="UP000694846"/>
    </source>
</evidence>